<name>A0ABQ2AEK1_9MICC</name>
<keyword evidence="2" id="KW-0812">Transmembrane</keyword>
<dbReference type="RefSeq" id="WP_229748270.1">
    <property type="nucleotide sequence ID" value="NZ_BMFW01000002.1"/>
</dbReference>
<feature type="region of interest" description="Disordered" evidence="1">
    <location>
        <begin position="1"/>
        <end position="29"/>
    </location>
</feature>
<dbReference type="EMBL" id="BMFW01000002">
    <property type="protein sequence ID" value="GGH90642.1"/>
    <property type="molecule type" value="Genomic_DNA"/>
</dbReference>
<feature type="compositionally biased region" description="Pro residues" evidence="1">
    <location>
        <begin position="14"/>
        <end position="29"/>
    </location>
</feature>
<evidence type="ECO:0000256" key="1">
    <source>
        <dbReference type="SAM" id="MobiDB-lite"/>
    </source>
</evidence>
<organism evidence="3 4">
    <name type="scientific">Arthrobacter liuii</name>
    <dbReference type="NCBI Taxonomy" id="1476996"/>
    <lineage>
        <taxon>Bacteria</taxon>
        <taxon>Bacillati</taxon>
        <taxon>Actinomycetota</taxon>
        <taxon>Actinomycetes</taxon>
        <taxon>Micrococcales</taxon>
        <taxon>Micrococcaceae</taxon>
        <taxon>Arthrobacter</taxon>
    </lineage>
</organism>
<feature type="transmembrane region" description="Helical" evidence="2">
    <location>
        <begin position="125"/>
        <end position="146"/>
    </location>
</feature>
<accession>A0ABQ2AEK1</accession>
<evidence type="ECO:0000313" key="3">
    <source>
        <dbReference type="EMBL" id="GGH90642.1"/>
    </source>
</evidence>
<feature type="transmembrane region" description="Helical" evidence="2">
    <location>
        <begin position="93"/>
        <end position="118"/>
    </location>
</feature>
<dbReference type="Proteomes" id="UP000643279">
    <property type="component" value="Unassembled WGS sequence"/>
</dbReference>
<keyword evidence="4" id="KW-1185">Reference proteome</keyword>
<comment type="caution">
    <text evidence="3">The sequence shown here is derived from an EMBL/GenBank/DDBJ whole genome shotgun (WGS) entry which is preliminary data.</text>
</comment>
<evidence type="ECO:0000313" key="4">
    <source>
        <dbReference type="Proteomes" id="UP000643279"/>
    </source>
</evidence>
<protein>
    <recommendedName>
        <fullName evidence="5">Integral membrane protein</fullName>
    </recommendedName>
</protein>
<keyword evidence="2" id="KW-1133">Transmembrane helix</keyword>
<proteinExistence type="predicted"/>
<sequence length="189" mass="19564">MASQPGGEERRVSAPPPRPGLSYSAPPPIPVAPPVPRTVRTARTLWLLSFAAGLAVLLGSFVARESNLQRLRGVVAGMAAGSDTESVGTAAGIVFWGSICALLLVTLLEAVVLAAVLGRRSWARWTLVPLLASHLLLLVPASAFLVPGGAAGSYVVMLWGAGLLLAFAGLVLLFLPSAGAWLRREQALG</sequence>
<feature type="transmembrane region" description="Helical" evidence="2">
    <location>
        <begin position="152"/>
        <end position="175"/>
    </location>
</feature>
<evidence type="ECO:0008006" key="5">
    <source>
        <dbReference type="Google" id="ProtNLM"/>
    </source>
</evidence>
<reference evidence="4" key="1">
    <citation type="journal article" date="2019" name="Int. J. Syst. Evol. Microbiol.">
        <title>The Global Catalogue of Microorganisms (GCM) 10K type strain sequencing project: providing services to taxonomists for standard genome sequencing and annotation.</title>
        <authorList>
            <consortium name="The Broad Institute Genomics Platform"/>
            <consortium name="The Broad Institute Genome Sequencing Center for Infectious Disease"/>
            <person name="Wu L."/>
            <person name="Ma J."/>
        </authorList>
    </citation>
    <scope>NUCLEOTIDE SEQUENCE [LARGE SCALE GENOMIC DNA]</scope>
    <source>
        <strain evidence="4">CGMCC 1.12778</strain>
    </source>
</reference>
<feature type="transmembrane region" description="Helical" evidence="2">
    <location>
        <begin position="45"/>
        <end position="63"/>
    </location>
</feature>
<gene>
    <name evidence="3" type="ORF">GCM10007170_04890</name>
</gene>
<evidence type="ECO:0000256" key="2">
    <source>
        <dbReference type="SAM" id="Phobius"/>
    </source>
</evidence>
<keyword evidence="2" id="KW-0472">Membrane</keyword>